<dbReference type="SUPFAM" id="SSF50494">
    <property type="entry name" value="Trypsin-like serine proteases"/>
    <property type="match status" value="1"/>
</dbReference>
<dbReference type="InterPro" id="IPR001314">
    <property type="entry name" value="Peptidase_S1A"/>
</dbReference>
<dbReference type="GO" id="GO:0006508">
    <property type="term" value="P:proteolysis"/>
    <property type="evidence" value="ECO:0007669"/>
    <property type="project" value="UniProtKB-KW"/>
</dbReference>
<dbReference type="FunFam" id="2.40.10.10:FF:000068">
    <property type="entry name" value="transmembrane protease serine 2"/>
    <property type="match status" value="1"/>
</dbReference>
<name>A0A919VA95_9ACTN</name>
<dbReference type="Pfam" id="PF00089">
    <property type="entry name" value="Trypsin"/>
    <property type="match status" value="1"/>
</dbReference>
<accession>A0A919VA95</accession>
<evidence type="ECO:0000259" key="2">
    <source>
        <dbReference type="PROSITE" id="PS50240"/>
    </source>
</evidence>
<dbReference type="Gene3D" id="2.40.10.10">
    <property type="entry name" value="Trypsin-like serine proteases"/>
    <property type="match status" value="1"/>
</dbReference>
<dbReference type="PROSITE" id="PS00134">
    <property type="entry name" value="TRYPSIN_HIS"/>
    <property type="match status" value="1"/>
</dbReference>
<dbReference type="EMBL" id="BOOW01000034">
    <property type="protein sequence ID" value="GII95177.1"/>
    <property type="molecule type" value="Genomic_DNA"/>
</dbReference>
<dbReference type="InterPro" id="IPR018114">
    <property type="entry name" value="TRYPSIN_HIS"/>
</dbReference>
<keyword evidence="4" id="KW-1185">Reference proteome</keyword>
<keyword evidence="3" id="KW-0378">Hydrolase</keyword>
<dbReference type="InterPro" id="IPR001254">
    <property type="entry name" value="Trypsin_dom"/>
</dbReference>
<sequence>MFGSKSPDRALSRFIIIVMAGAVCVTAPAGTARAIINGKDSTESYPFMASLEISPPGRGLGDEVCGGSLIHPQWVVTAAHCLNAEAGSIPEGTVRIGSDHRQSGGTVREIVKEVIHPRFTPGVPNTDDIGLIRLDRPVSYKPIPIAEQPGPPGSLTRIIGFGTTVSSKNPADWRMADRLQELDTRIGAASECAPGFAGKARLCTVSRVPDAMACNGDSGSPQMQRGRDGRWELIGATSGPGAPSPSCETGPGLYVNVPAYADWIHATIRKYG</sequence>
<comment type="caution">
    <text evidence="3">The sequence shown here is derived from an EMBL/GenBank/DDBJ whole genome shotgun (WGS) entry which is preliminary data.</text>
</comment>
<protein>
    <submittedName>
        <fullName evidence="3">Serine protease</fullName>
    </submittedName>
</protein>
<dbReference type="PANTHER" id="PTHR24260">
    <property type="match status" value="1"/>
</dbReference>
<proteinExistence type="predicted"/>
<dbReference type="RefSeq" id="WP_204030260.1">
    <property type="nucleotide sequence ID" value="NZ_BOOW01000034.1"/>
</dbReference>
<dbReference type="PANTHER" id="PTHR24260:SF132">
    <property type="entry name" value="PEPTIDASE S1 DOMAIN-CONTAINING PROTEIN"/>
    <property type="match status" value="1"/>
</dbReference>
<dbReference type="GO" id="GO:0004252">
    <property type="term" value="F:serine-type endopeptidase activity"/>
    <property type="evidence" value="ECO:0007669"/>
    <property type="project" value="InterPro"/>
</dbReference>
<gene>
    <name evidence="3" type="ORF">Ssi02_54080</name>
</gene>
<organism evidence="3 4">
    <name type="scientific">Sinosporangium siamense</name>
    <dbReference type="NCBI Taxonomy" id="1367973"/>
    <lineage>
        <taxon>Bacteria</taxon>
        <taxon>Bacillati</taxon>
        <taxon>Actinomycetota</taxon>
        <taxon>Actinomycetes</taxon>
        <taxon>Streptosporangiales</taxon>
        <taxon>Streptosporangiaceae</taxon>
        <taxon>Sinosporangium</taxon>
    </lineage>
</organism>
<dbReference type="InterPro" id="IPR051333">
    <property type="entry name" value="CLIP_Serine_Protease"/>
</dbReference>
<dbReference type="Proteomes" id="UP000606172">
    <property type="component" value="Unassembled WGS sequence"/>
</dbReference>
<dbReference type="PROSITE" id="PS50240">
    <property type="entry name" value="TRYPSIN_DOM"/>
    <property type="match status" value="1"/>
</dbReference>
<dbReference type="InterPro" id="IPR009003">
    <property type="entry name" value="Peptidase_S1_PA"/>
</dbReference>
<keyword evidence="1" id="KW-1015">Disulfide bond</keyword>
<dbReference type="SMART" id="SM00020">
    <property type="entry name" value="Tryp_SPc"/>
    <property type="match status" value="1"/>
</dbReference>
<reference evidence="3" key="1">
    <citation type="submission" date="2021-01" db="EMBL/GenBank/DDBJ databases">
        <title>Whole genome shotgun sequence of Sinosporangium siamense NBRC 109515.</title>
        <authorList>
            <person name="Komaki H."/>
            <person name="Tamura T."/>
        </authorList>
    </citation>
    <scope>NUCLEOTIDE SEQUENCE</scope>
    <source>
        <strain evidence="3">NBRC 109515</strain>
    </source>
</reference>
<dbReference type="CDD" id="cd00190">
    <property type="entry name" value="Tryp_SPc"/>
    <property type="match status" value="1"/>
</dbReference>
<dbReference type="PRINTS" id="PR00722">
    <property type="entry name" value="CHYMOTRYPSIN"/>
</dbReference>
<evidence type="ECO:0000256" key="1">
    <source>
        <dbReference type="ARBA" id="ARBA00023157"/>
    </source>
</evidence>
<dbReference type="InterPro" id="IPR043504">
    <property type="entry name" value="Peptidase_S1_PA_chymotrypsin"/>
</dbReference>
<feature type="domain" description="Peptidase S1" evidence="2">
    <location>
        <begin position="35"/>
        <end position="269"/>
    </location>
</feature>
<keyword evidence="3" id="KW-0645">Protease</keyword>
<dbReference type="AlphaFoldDB" id="A0A919VA95"/>
<evidence type="ECO:0000313" key="4">
    <source>
        <dbReference type="Proteomes" id="UP000606172"/>
    </source>
</evidence>
<evidence type="ECO:0000313" key="3">
    <source>
        <dbReference type="EMBL" id="GII95177.1"/>
    </source>
</evidence>